<dbReference type="Gene3D" id="3.90.420.10">
    <property type="entry name" value="Oxidoreductase, molybdopterin-binding domain"/>
    <property type="match status" value="1"/>
</dbReference>
<dbReference type="SUPFAM" id="SSF56524">
    <property type="entry name" value="Oxidoreductase molybdopterin-binding domain"/>
    <property type="match status" value="1"/>
</dbReference>
<dbReference type="Pfam" id="PF00174">
    <property type="entry name" value="Oxidored_molyb"/>
    <property type="match status" value="1"/>
</dbReference>
<dbReference type="Proteomes" id="UP001590951">
    <property type="component" value="Unassembled WGS sequence"/>
</dbReference>
<evidence type="ECO:0000259" key="1">
    <source>
        <dbReference type="Pfam" id="PF00174"/>
    </source>
</evidence>
<protein>
    <recommendedName>
        <fullName evidence="1">Oxidoreductase molybdopterin-binding domain-containing protein</fullName>
    </recommendedName>
</protein>
<proteinExistence type="predicted"/>
<dbReference type="InterPro" id="IPR000572">
    <property type="entry name" value="OxRdtase_Mopterin-bd_dom"/>
</dbReference>
<comment type="caution">
    <text evidence="2">The sequence shown here is derived from an EMBL/GenBank/DDBJ whole genome shotgun (WGS) entry which is preliminary data.</text>
</comment>
<keyword evidence="3" id="KW-1185">Reference proteome</keyword>
<sequence length="151" mass="17370">MKTEYSIEELLNREPGIKDLVSSYITPKDDTSYDRMQPRSHSLLQRQRSQGPARWQCQEPPRTLDRRLETRFPQHEIISALQCAGDRRHVMRTLLRELIGLDWFEGAVMNCKWRGPKLRDILNKAGIDVKSAKGSLVAFACYEVPVQGGES</sequence>
<dbReference type="InterPro" id="IPR036374">
    <property type="entry name" value="OxRdtase_Mopterin-bd_sf"/>
</dbReference>
<dbReference type="EMBL" id="JBHFEH010000088">
    <property type="protein sequence ID" value="KAL2047926.1"/>
    <property type="molecule type" value="Genomic_DNA"/>
</dbReference>
<feature type="domain" description="Oxidoreductase molybdopterin-binding" evidence="1">
    <location>
        <begin position="68"/>
        <end position="143"/>
    </location>
</feature>
<gene>
    <name evidence="2" type="ORF">ABVK25_011195</name>
</gene>
<accession>A0ABR4AT35</accession>
<dbReference type="PANTHER" id="PTHR19372">
    <property type="entry name" value="SULFITE REDUCTASE"/>
    <property type="match status" value="1"/>
</dbReference>
<name>A0ABR4AT35_9LECA</name>
<evidence type="ECO:0000313" key="2">
    <source>
        <dbReference type="EMBL" id="KAL2047926.1"/>
    </source>
</evidence>
<reference evidence="2 3" key="1">
    <citation type="submission" date="2024-09" db="EMBL/GenBank/DDBJ databases">
        <title>Rethinking Asexuality: The Enigmatic Case of Functional Sexual Genes in Lepraria (Stereocaulaceae).</title>
        <authorList>
            <person name="Doellman M."/>
            <person name="Sun Y."/>
            <person name="Barcenas-Pena A."/>
            <person name="Lumbsch H.T."/>
            <person name="Grewe F."/>
        </authorList>
    </citation>
    <scope>NUCLEOTIDE SEQUENCE [LARGE SCALE GENOMIC DNA]</scope>
    <source>
        <strain evidence="2 3">Grewe 0041</strain>
    </source>
</reference>
<organism evidence="2 3">
    <name type="scientific">Lepraria finkii</name>
    <dbReference type="NCBI Taxonomy" id="1340010"/>
    <lineage>
        <taxon>Eukaryota</taxon>
        <taxon>Fungi</taxon>
        <taxon>Dikarya</taxon>
        <taxon>Ascomycota</taxon>
        <taxon>Pezizomycotina</taxon>
        <taxon>Lecanoromycetes</taxon>
        <taxon>OSLEUM clade</taxon>
        <taxon>Lecanoromycetidae</taxon>
        <taxon>Lecanorales</taxon>
        <taxon>Lecanorineae</taxon>
        <taxon>Stereocaulaceae</taxon>
        <taxon>Lepraria</taxon>
    </lineage>
</organism>
<evidence type="ECO:0000313" key="3">
    <source>
        <dbReference type="Proteomes" id="UP001590951"/>
    </source>
</evidence>
<dbReference type="PANTHER" id="PTHR19372:SF7">
    <property type="entry name" value="SULFITE OXIDASE, MITOCHONDRIAL"/>
    <property type="match status" value="1"/>
</dbReference>